<comment type="subcellular location">
    <subcellularLocation>
        <location evidence="1">Membrane</location>
        <topology evidence="1">Multi-pass membrane protein</topology>
    </subcellularLocation>
</comment>
<dbReference type="InterPro" id="IPR036259">
    <property type="entry name" value="MFS_trans_sf"/>
</dbReference>
<dbReference type="Gene3D" id="1.20.1720.10">
    <property type="entry name" value="Multidrug resistance protein D"/>
    <property type="match status" value="1"/>
</dbReference>
<evidence type="ECO:0000256" key="5">
    <source>
        <dbReference type="ARBA" id="ARBA00023136"/>
    </source>
</evidence>
<dbReference type="Proteomes" id="UP000297258">
    <property type="component" value="Unassembled WGS sequence"/>
</dbReference>
<feature type="transmembrane region" description="Helical" evidence="7">
    <location>
        <begin position="97"/>
        <end position="119"/>
    </location>
</feature>
<feature type="transmembrane region" description="Helical" evidence="7">
    <location>
        <begin position="73"/>
        <end position="90"/>
    </location>
</feature>
<dbReference type="GO" id="GO:0016020">
    <property type="term" value="C:membrane"/>
    <property type="evidence" value="ECO:0007669"/>
    <property type="project" value="UniProtKB-SubCell"/>
</dbReference>
<dbReference type="PANTHER" id="PTHR42718:SF9">
    <property type="entry name" value="MAJOR FACILITATOR SUPERFAMILY MULTIDRUG TRANSPORTER MFSC"/>
    <property type="match status" value="1"/>
</dbReference>
<keyword evidence="4 7" id="KW-1133">Transmembrane helix</keyword>
<evidence type="ECO:0000256" key="3">
    <source>
        <dbReference type="ARBA" id="ARBA00022692"/>
    </source>
</evidence>
<keyword evidence="9" id="KW-1185">Reference proteome</keyword>
<keyword evidence="5 7" id="KW-0472">Membrane</keyword>
<feature type="transmembrane region" description="Helical" evidence="7">
    <location>
        <begin position="327"/>
        <end position="347"/>
    </location>
</feature>
<feature type="transmembrane region" description="Helical" evidence="7">
    <location>
        <begin position="354"/>
        <end position="371"/>
    </location>
</feature>
<dbReference type="AlphaFoldDB" id="A0A4Y9SS54"/>
<organism evidence="8 9">
    <name type="scientific">Massilia horti</name>
    <dbReference type="NCBI Taxonomy" id="2562153"/>
    <lineage>
        <taxon>Bacteria</taxon>
        <taxon>Pseudomonadati</taxon>
        <taxon>Pseudomonadota</taxon>
        <taxon>Betaproteobacteria</taxon>
        <taxon>Burkholderiales</taxon>
        <taxon>Oxalobacteraceae</taxon>
        <taxon>Telluria group</taxon>
        <taxon>Massilia</taxon>
    </lineage>
</organism>
<dbReference type="PANTHER" id="PTHR42718">
    <property type="entry name" value="MAJOR FACILITATOR SUPERFAMILY MULTIDRUG TRANSPORTER MFSC"/>
    <property type="match status" value="1"/>
</dbReference>
<keyword evidence="2" id="KW-0813">Transport</keyword>
<feature type="compositionally biased region" description="Basic and acidic residues" evidence="6">
    <location>
        <begin position="1"/>
        <end position="15"/>
    </location>
</feature>
<dbReference type="SUPFAM" id="SSF103473">
    <property type="entry name" value="MFS general substrate transporter"/>
    <property type="match status" value="1"/>
</dbReference>
<evidence type="ECO:0000256" key="2">
    <source>
        <dbReference type="ARBA" id="ARBA00022448"/>
    </source>
</evidence>
<dbReference type="OrthoDB" id="5314453at2"/>
<feature type="transmembrane region" description="Helical" evidence="7">
    <location>
        <begin position="131"/>
        <end position="148"/>
    </location>
</feature>
<sequence length="555" mass="60014">MSRYRPREWHPEERPSLPGSPSFPQGRPFSMRIAYLAVGTIVTLTGGLGNALVSANLVNLQGVLGAYSTETNWLPVAYVMTNASMNLLLVKFRQQFGLRLFTELFLVLYAVVTFAHLFVNDLASAIMVRGAHGLVGGALSTLGLYYTLQAFPRRETRLRGTALSLGISQLPVPLAYIFSNDLLQFGEWRGLYMFELGLALLALACTVALKLPPGDHYKVFRRTDFLTFALFAPGVALLSVAVTFGRLLWWFDTPWVGIALATSIVLIVAAIAVEHNRTNPLLNIRWLTNGNIVRLGLAMILVRVVQSEQSVGAVAFLRLMGLNNNEMTTLFGIVVLATILGTVVAAVTVNIDHLLAPQAVALLIMALGAWIDSHTTNVTRPPQMYLSQSLLGFGGALFLGPLVISLISQVVANPSNLVSFSVMFSLNQNLGGLIGTSLIGTFQVAREKFHSSQLVGNLTALDPLVADRVQRTAGAFGRAIADPAARTRQALATLSASANREANVLAYNDVFMLIALLATLHAMWVIGRALYLRRQARLAPPAPPGPPAVPPQLTD</sequence>
<reference evidence="8 9" key="1">
    <citation type="submission" date="2019-03" db="EMBL/GenBank/DDBJ databases">
        <title>Draft genome of Massilia hortus sp. nov., a novel bacterial species of the Oxalobacteraceae family.</title>
        <authorList>
            <person name="Peta V."/>
            <person name="Raths R."/>
            <person name="Bucking H."/>
        </authorList>
    </citation>
    <scope>NUCLEOTIDE SEQUENCE [LARGE SCALE GENOMIC DNA]</scope>
    <source>
        <strain evidence="8 9">ONC3</strain>
    </source>
</reference>
<comment type="caution">
    <text evidence="8">The sequence shown here is derived from an EMBL/GenBank/DDBJ whole genome shotgun (WGS) entry which is preliminary data.</text>
</comment>
<name>A0A4Y9SS54_9BURK</name>
<evidence type="ECO:0000256" key="4">
    <source>
        <dbReference type="ARBA" id="ARBA00022989"/>
    </source>
</evidence>
<evidence type="ECO:0000256" key="1">
    <source>
        <dbReference type="ARBA" id="ARBA00004141"/>
    </source>
</evidence>
<accession>A0A4Y9SS54</accession>
<dbReference type="RefSeq" id="WP_135192075.1">
    <property type="nucleotide sequence ID" value="NZ_SPUM01000148.1"/>
</dbReference>
<dbReference type="GO" id="GO:0022857">
    <property type="term" value="F:transmembrane transporter activity"/>
    <property type="evidence" value="ECO:0007669"/>
    <property type="project" value="InterPro"/>
</dbReference>
<feature type="transmembrane region" description="Helical" evidence="7">
    <location>
        <begin position="255"/>
        <end position="274"/>
    </location>
</feature>
<feature type="transmembrane region" description="Helical" evidence="7">
    <location>
        <begin position="160"/>
        <end position="179"/>
    </location>
</feature>
<dbReference type="Pfam" id="PF07690">
    <property type="entry name" value="MFS_1"/>
    <property type="match status" value="1"/>
</dbReference>
<evidence type="ECO:0000256" key="6">
    <source>
        <dbReference type="SAM" id="MobiDB-lite"/>
    </source>
</evidence>
<feature type="transmembrane region" description="Helical" evidence="7">
    <location>
        <begin position="510"/>
        <end position="531"/>
    </location>
</feature>
<gene>
    <name evidence="8" type="ORF">E4O92_23550</name>
</gene>
<feature type="transmembrane region" description="Helical" evidence="7">
    <location>
        <begin position="225"/>
        <end position="249"/>
    </location>
</feature>
<proteinExistence type="predicted"/>
<dbReference type="EMBL" id="SPUM01000148">
    <property type="protein sequence ID" value="TFW27586.1"/>
    <property type="molecule type" value="Genomic_DNA"/>
</dbReference>
<evidence type="ECO:0000256" key="7">
    <source>
        <dbReference type="SAM" id="Phobius"/>
    </source>
</evidence>
<dbReference type="InterPro" id="IPR011701">
    <property type="entry name" value="MFS"/>
</dbReference>
<feature type="transmembrane region" description="Helical" evidence="7">
    <location>
        <begin position="191"/>
        <end position="213"/>
    </location>
</feature>
<feature type="transmembrane region" description="Helical" evidence="7">
    <location>
        <begin position="391"/>
        <end position="412"/>
    </location>
</feature>
<feature type="region of interest" description="Disordered" evidence="6">
    <location>
        <begin position="1"/>
        <end position="24"/>
    </location>
</feature>
<protein>
    <submittedName>
        <fullName evidence="8">MFS transporter</fullName>
    </submittedName>
</protein>
<keyword evidence="3 7" id="KW-0812">Transmembrane</keyword>
<evidence type="ECO:0000313" key="9">
    <source>
        <dbReference type="Proteomes" id="UP000297258"/>
    </source>
</evidence>
<evidence type="ECO:0000313" key="8">
    <source>
        <dbReference type="EMBL" id="TFW27586.1"/>
    </source>
</evidence>
<feature type="transmembrane region" description="Helical" evidence="7">
    <location>
        <begin position="33"/>
        <end position="53"/>
    </location>
</feature>